<name>A0A6C0KD10_9ZZZZ</name>
<accession>A0A6C0KD10</accession>
<sequence>MSKLKNAIKRSELLFDVIQKYYEEYIVLCQSYHSKDEIESFLLRRNNAIAAFL</sequence>
<dbReference type="AlphaFoldDB" id="A0A6C0KD10"/>
<reference evidence="1" key="1">
    <citation type="journal article" date="2020" name="Nature">
        <title>Giant virus diversity and host interactions through global metagenomics.</title>
        <authorList>
            <person name="Schulz F."/>
            <person name="Roux S."/>
            <person name="Paez-Espino D."/>
            <person name="Jungbluth S."/>
            <person name="Walsh D.A."/>
            <person name="Denef V.J."/>
            <person name="McMahon K.D."/>
            <person name="Konstantinidis K.T."/>
            <person name="Eloe-Fadrosh E.A."/>
            <person name="Kyrpides N.C."/>
            <person name="Woyke T."/>
        </authorList>
    </citation>
    <scope>NUCLEOTIDE SEQUENCE</scope>
    <source>
        <strain evidence="1">GVMAG-S-3300010158-109</strain>
    </source>
</reference>
<organism evidence="1">
    <name type="scientific">viral metagenome</name>
    <dbReference type="NCBI Taxonomy" id="1070528"/>
    <lineage>
        <taxon>unclassified sequences</taxon>
        <taxon>metagenomes</taxon>
        <taxon>organismal metagenomes</taxon>
    </lineage>
</organism>
<protein>
    <submittedName>
        <fullName evidence="1">Uncharacterized protein</fullName>
    </submittedName>
</protein>
<evidence type="ECO:0000313" key="1">
    <source>
        <dbReference type="EMBL" id="QHU15902.1"/>
    </source>
</evidence>
<proteinExistence type="predicted"/>
<dbReference type="EMBL" id="MN740869">
    <property type="protein sequence ID" value="QHU15902.1"/>
    <property type="molecule type" value="Genomic_DNA"/>
</dbReference>